<evidence type="ECO:0000256" key="1">
    <source>
        <dbReference type="ARBA" id="ARBA00022536"/>
    </source>
</evidence>
<dbReference type="PANTHER" id="PTHR24034:SF89">
    <property type="entry name" value="COMPLEMENT COMPONENT C1Q RECEPTOR"/>
    <property type="match status" value="1"/>
</dbReference>
<feature type="domain" description="EGF-like" evidence="7">
    <location>
        <begin position="932"/>
        <end position="966"/>
    </location>
</feature>
<dbReference type="InterPro" id="IPR000742">
    <property type="entry name" value="EGF"/>
</dbReference>
<dbReference type="SMART" id="SM00179">
    <property type="entry name" value="EGF_CA"/>
    <property type="match status" value="1"/>
</dbReference>
<dbReference type="PROSITE" id="PS50026">
    <property type="entry name" value="EGF_3"/>
    <property type="match status" value="2"/>
</dbReference>
<dbReference type="InterPro" id="IPR001881">
    <property type="entry name" value="EGF-like_Ca-bd_dom"/>
</dbReference>
<dbReference type="PROSITE" id="PS00010">
    <property type="entry name" value="ASX_HYDROXYL"/>
    <property type="match status" value="1"/>
</dbReference>
<feature type="compositionally biased region" description="Basic and acidic residues" evidence="5">
    <location>
        <begin position="423"/>
        <end position="432"/>
    </location>
</feature>
<dbReference type="CDD" id="cd00054">
    <property type="entry name" value="EGF_CA"/>
    <property type="match status" value="1"/>
</dbReference>
<accession>A0AAN9TIS5</accession>
<feature type="compositionally biased region" description="Low complexity" evidence="5">
    <location>
        <begin position="303"/>
        <end position="314"/>
    </location>
</feature>
<keyword evidence="6" id="KW-0812">Transmembrane</keyword>
<reference evidence="8 9" key="1">
    <citation type="submission" date="2024-03" db="EMBL/GenBank/DDBJ databases">
        <title>Adaptation during the transition from Ophiocordyceps entomopathogen to insect associate is accompanied by gene loss and intensified selection.</title>
        <authorList>
            <person name="Ward C.M."/>
            <person name="Onetto C.A."/>
            <person name="Borneman A.R."/>
        </authorList>
    </citation>
    <scope>NUCLEOTIDE SEQUENCE [LARGE SCALE GENOMIC DNA]</scope>
    <source>
        <strain evidence="8">AWRI1</strain>
        <tissue evidence="8">Single Adult Female</tissue>
    </source>
</reference>
<dbReference type="SUPFAM" id="SSF57184">
    <property type="entry name" value="Growth factor receptor domain"/>
    <property type="match status" value="1"/>
</dbReference>
<dbReference type="InterPro" id="IPR050751">
    <property type="entry name" value="ECM_structural_protein"/>
</dbReference>
<feature type="disulfide bond" evidence="4">
    <location>
        <begin position="956"/>
        <end position="965"/>
    </location>
</feature>
<evidence type="ECO:0000256" key="4">
    <source>
        <dbReference type="PROSITE-ProRule" id="PRU00076"/>
    </source>
</evidence>
<dbReference type="Pfam" id="PF07645">
    <property type="entry name" value="EGF_CA"/>
    <property type="match status" value="1"/>
</dbReference>
<dbReference type="SUPFAM" id="SSF82671">
    <property type="entry name" value="SEA domain"/>
    <property type="match status" value="1"/>
</dbReference>
<feature type="region of interest" description="Disordered" evidence="5">
    <location>
        <begin position="505"/>
        <end position="579"/>
    </location>
</feature>
<evidence type="ECO:0000256" key="3">
    <source>
        <dbReference type="ARBA" id="ARBA00023157"/>
    </source>
</evidence>
<feature type="region of interest" description="Disordered" evidence="5">
    <location>
        <begin position="253"/>
        <end position="279"/>
    </location>
</feature>
<dbReference type="InterPro" id="IPR018097">
    <property type="entry name" value="EGF_Ca-bd_CS"/>
</dbReference>
<feature type="region of interest" description="Disordered" evidence="5">
    <location>
        <begin position="669"/>
        <end position="703"/>
    </location>
</feature>
<sequence length="1177" mass="128197">MTGTKNQSVGKEHYHKEGYQSQQNYVSDASKVLHAKEPFHYHEKTVEPRVNYDSDYKLQSSISPSDRVFVPLEATRNGSADLAQSANQEAATINHSDFQQSAITISSGASIKPNIDHEVDLPEPKNRLEVETKSLISNDAILETAHQISGYHSYYQQIKPTKSKEIDLTDDDMTKSDAPFLGTRSGEGERASSRARSLAEPVTFAKSAPNATHHPDSSPHFPRANPNDRKTNSDIQEIINGFVKLLNGNVQVQANTNGPPGPAGKPSFPSRTRINNRGPPRITDVPPIVFEQPQLPAAPPEVTPTTTLSPPSSGHTHEPPPYPFDVPMSLPPQPPSVYRPFVAGVPLPEQLVPTGNRTSNVTTGSITQEIVYKEFSKTDRPFNFTASSYIEKVNRTVAKVTQHPPVSPSPTLPLESAKNVSKVTEDRGESKLNKTNVIMQDSKDSRNSSSVIDIKSTPSSSLPSQSPVYSAVPPLSSPELTDNFLPSTGVGTAVAVLEPSTQEVSGLQEVHKATASTPSPSSSGIVSSTLRKRPGQQNSTAGYFPRPGIVLDDPEYKPGAHRRPPPIITAAPTKSNNRGDTFDVTVSAIQGPGGAENSSKTGHPYVYPVDIEVGSPDGTHSDVPLITNPQSGQNFVSIDGKRTYLNLFDSSTANVGQIIPTLVKNYPATSSSGSYSPVTQTTTKATTPSKSPPPWKKPTHPPVRIDTCIVGDDSTCDSSQHERCRTEVGVSSCHCRPGYTRRKHREPCHRVVSLFLSLRVDRMYDHHLAWNEKFAENDTAEYQQLEYEAGKAIDSALSMTPFSDLFLGARVNNIYTSRNSNIASPVFVNMTIQLAESPETLRTPVKQDLQKHLMGVIQRRSNNIGSSSLWVDNPTGVVSQIHDVDECSSPDLNDCHPAGKCTNIFGSFHCTCPEGYRDPWAGNNHRSGRSCETCDAGHCSHRGECSFHNGQPVCKCTGSYYGAQCEIDGEVLGVAVGSSLVAILIIITTLACLCAWSRRWNKEQKIGSPIFGYMPSGGSTVKTPVMGAPPYQVSLEDRLRWAQIADAMAHANHYGPEPVNGSTRPSSTIFGYTSPRSTGPVIMPRLRPPSVHTLRTPESSASEEEDRADLLGRHFQVPRPKSRSSIANQSGIYYDVDYDLQQQSGEIFSTIKSGQPPCIPMNTYTMGSRSHYFNFRS</sequence>
<feature type="region of interest" description="Disordered" evidence="5">
    <location>
        <begin position="1081"/>
        <end position="1105"/>
    </location>
</feature>
<protein>
    <recommendedName>
        <fullName evidence="7">EGF-like domain-containing protein</fullName>
    </recommendedName>
</protein>
<proteinExistence type="predicted"/>
<evidence type="ECO:0000256" key="5">
    <source>
        <dbReference type="SAM" id="MobiDB-lite"/>
    </source>
</evidence>
<evidence type="ECO:0000256" key="6">
    <source>
        <dbReference type="SAM" id="Phobius"/>
    </source>
</evidence>
<dbReference type="SMART" id="SM00181">
    <property type="entry name" value="EGF"/>
    <property type="match status" value="3"/>
</dbReference>
<keyword evidence="6" id="KW-1133">Transmembrane helix</keyword>
<keyword evidence="6" id="KW-0472">Membrane</keyword>
<dbReference type="InterPro" id="IPR009030">
    <property type="entry name" value="Growth_fac_rcpt_cys_sf"/>
</dbReference>
<dbReference type="GO" id="GO:0005509">
    <property type="term" value="F:calcium ion binding"/>
    <property type="evidence" value="ECO:0007669"/>
    <property type="project" value="InterPro"/>
</dbReference>
<evidence type="ECO:0000256" key="2">
    <source>
        <dbReference type="ARBA" id="ARBA00022737"/>
    </source>
</evidence>
<feature type="region of interest" description="Disordered" evidence="5">
    <location>
        <begin position="165"/>
        <end position="231"/>
    </location>
</feature>
<dbReference type="InterPro" id="IPR000152">
    <property type="entry name" value="EGF-type_Asp/Asn_hydroxyl_site"/>
</dbReference>
<evidence type="ECO:0000313" key="9">
    <source>
        <dbReference type="Proteomes" id="UP001367676"/>
    </source>
</evidence>
<dbReference type="PROSITE" id="PS00022">
    <property type="entry name" value="EGF_1"/>
    <property type="match status" value="1"/>
</dbReference>
<feature type="region of interest" description="Disordered" evidence="5">
    <location>
        <begin position="401"/>
        <end position="474"/>
    </location>
</feature>
<feature type="region of interest" description="Disordered" evidence="5">
    <location>
        <begin position="294"/>
        <end position="322"/>
    </location>
</feature>
<keyword evidence="9" id="KW-1185">Reference proteome</keyword>
<dbReference type="PROSITE" id="PS01187">
    <property type="entry name" value="EGF_CA"/>
    <property type="match status" value="1"/>
</dbReference>
<feature type="compositionally biased region" description="Low complexity" evidence="5">
    <location>
        <begin position="513"/>
        <end position="523"/>
    </location>
</feature>
<keyword evidence="1 4" id="KW-0245">EGF-like domain</keyword>
<dbReference type="EMBL" id="JBBCAQ010000027">
    <property type="protein sequence ID" value="KAK7586255.1"/>
    <property type="molecule type" value="Genomic_DNA"/>
</dbReference>
<comment type="caution">
    <text evidence="4">Lacks conserved residue(s) required for the propagation of feature annotation.</text>
</comment>
<organism evidence="8 9">
    <name type="scientific">Parthenolecanium corni</name>
    <dbReference type="NCBI Taxonomy" id="536013"/>
    <lineage>
        <taxon>Eukaryota</taxon>
        <taxon>Metazoa</taxon>
        <taxon>Ecdysozoa</taxon>
        <taxon>Arthropoda</taxon>
        <taxon>Hexapoda</taxon>
        <taxon>Insecta</taxon>
        <taxon>Pterygota</taxon>
        <taxon>Neoptera</taxon>
        <taxon>Paraneoptera</taxon>
        <taxon>Hemiptera</taxon>
        <taxon>Sternorrhyncha</taxon>
        <taxon>Coccoidea</taxon>
        <taxon>Coccidae</taxon>
        <taxon>Parthenolecanium</taxon>
    </lineage>
</organism>
<evidence type="ECO:0000259" key="7">
    <source>
        <dbReference type="PROSITE" id="PS50026"/>
    </source>
</evidence>
<feature type="region of interest" description="Disordered" evidence="5">
    <location>
        <begin position="1"/>
        <end position="31"/>
    </location>
</feature>
<dbReference type="AlphaFoldDB" id="A0AAN9TIS5"/>
<feature type="transmembrane region" description="Helical" evidence="6">
    <location>
        <begin position="971"/>
        <end position="996"/>
    </location>
</feature>
<keyword evidence="2" id="KW-0677">Repeat</keyword>
<dbReference type="FunFam" id="2.10.25.10:FF:000672">
    <property type="entry name" value="Uncharacterized protein, isoform C"/>
    <property type="match status" value="1"/>
</dbReference>
<feature type="compositionally biased region" description="Low complexity" evidence="5">
    <location>
        <begin position="456"/>
        <end position="470"/>
    </location>
</feature>
<dbReference type="Gene3D" id="2.10.25.10">
    <property type="entry name" value="Laminin"/>
    <property type="match status" value="1"/>
</dbReference>
<gene>
    <name evidence="8" type="ORF">V9T40_004131</name>
</gene>
<dbReference type="InterPro" id="IPR049883">
    <property type="entry name" value="NOTCH1_EGF-like"/>
</dbReference>
<dbReference type="PANTHER" id="PTHR24034">
    <property type="entry name" value="EGF-LIKE DOMAIN-CONTAINING PROTEIN"/>
    <property type="match status" value="1"/>
</dbReference>
<feature type="domain" description="EGF-like" evidence="7">
    <location>
        <begin position="883"/>
        <end position="922"/>
    </location>
</feature>
<feature type="compositionally biased region" description="Basic and acidic residues" evidence="5">
    <location>
        <begin position="165"/>
        <end position="175"/>
    </location>
</feature>
<evidence type="ECO:0000313" key="8">
    <source>
        <dbReference type="EMBL" id="KAK7586255.1"/>
    </source>
</evidence>
<dbReference type="InterPro" id="IPR036364">
    <property type="entry name" value="SEA_dom_sf"/>
</dbReference>
<feature type="compositionally biased region" description="Polar residues" evidence="5">
    <location>
        <begin position="524"/>
        <end position="541"/>
    </location>
</feature>
<keyword evidence="3 4" id="KW-1015">Disulfide bond</keyword>
<comment type="caution">
    <text evidence="8">The sequence shown here is derived from an EMBL/GenBank/DDBJ whole genome shotgun (WGS) entry which is preliminary data.</text>
</comment>
<dbReference type="Proteomes" id="UP001367676">
    <property type="component" value="Unassembled WGS sequence"/>
</dbReference>
<name>A0AAN9TIS5_9HEMI</name>
<feature type="compositionally biased region" description="Low complexity" evidence="5">
    <location>
        <begin position="676"/>
        <end position="689"/>
    </location>
</feature>